<gene>
    <name evidence="3" type="primary">LOC113081512</name>
</gene>
<evidence type="ECO:0000256" key="1">
    <source>
        <dbReference type="SAM" id="Phobius"/>
    </source>
</evidence>
<dbReference type="Gene3D" id="2.60.40.10">
    <property type="entry name" value="Immunoglobulins"/>
    <property type="match status" value="1"/>
</dbReference>
<dbReference type="KEGG" id="caua:113081512"/>
<accession>A0A6P6NME4</accession>
<dbReference type="InterPro" id="IPR036179">
    <property type="entry name" value="Ig-like_dom_sf"/>
</dbReference>
<evidence type="ECO:0000313" key="2">
    <source>
        <dbReference type="Proteomes" id="UP000515129"/>
    </source>
</evidence>
<keyword evidence="1" id="KW-0812">Transmembrane</keyword>
<proteinExistence type="predicted"/>
<keyword evidence="1" id="KW-1133">Transmembrane helix</keyword>
<reference evidence="3" key="1">
    <citation type="submission" date="2025-08" db="UniProtKB">
        <authorList>
            <consortium name="RefSeq"/>
        </authorList>
    </citation>
    <scope>IDENTIFICATION</scope>
    <source>
        <strain evidence="3">Wakin</strain>
        <tissue evidence="3">Muscle</tissue>
    </source>
</reference>
<keyword evidence="1" id="KW-0472">Membrane</keyword>
<protein>
    <submittedName>
        <fullName evidence="3">SLAM family member 5-like</fullName>
    </submittedName>
</protein>
<sequence>MVGDSVTLDSNASEIELRSEIEWRFNGILIAKVIMGNLTYHDYTRFKDRLTLARNGSLTIKDSRVTDTGGYELSITSNRESVKRFSVTVYAPLSIPVVTSDISQCSSGSECSLLCSVVNVEYQEKNSYSCVINNPISNKTKHVCITDLCRLCSVPSSDEVHYGGGTEPVIRLVVTAVVGLAAVAAFIVLVYDIRSRRDEQDQ</sequence>
<keyword evidence="2" id="KW-1185">Reference proteome</keyword>
<feature type="transmembrane region" description="Helical" evidence="1">
    <location>
        <begin position="169"/>
        <end position="191"/>
    </location>
</feature>
<dbReference type="PANTHER" id="PTHR21063:SF4">
    <property type="entry name" value="CD48 ANTIGEN-RELATED"/>
    <property type="match status" value="1"/>
</dbReference>
<dbReference type="Proteomes" id="UP000515129">
    <property type="component" value="Unplaced"/>
</dbReference>
<dbReference type="PANTHER" id="PTHR21063">
    <property type="entry name" value="LFA-3"/>
    <property type="match status" value="1"/>
</dbReference>
<organism evidence="2 3">
    <name type="scientific">Carassius auratus</name>
    <name type="common">Goldfish</name>
    <dbReference type="NCBI Taxonomy" id="7957"/>
    <lineage>
        <taxon>Eukaryota</taxon>
        <taxon>Metazoa</taxon>
        <taxon>Chordata</taxon>
        <taxon>Craniata</taxon>
        <taxon>Vertebrata</taxon>
        <taxon>Euteleostomi</taxon>
        <taxon>Actinopterygii</taxon>
        <taxon>Neopterygii</taxon>
        <taxon>Teleostei</taxon>
        <taxon>Ostariophysi</taxon>
        <taxon>Cypriniformes</taxon>
        <taxon>Cyprinidae</taxon>
        <taxon>Cyprininae</taxon>
        <taxon>Carassius</taxon>
    </lineage>
</organism>
<dbReference type="SUPFAM" id="SSF48726">
    <property type="entry name" value="Immunoglobulin"/>
    <property type="match status" value="1"/>
</dbReference>
<dbReference type="InterPro" id="IPR013783">
    <property type="entry name" value="Ig-like_fold"/>
</dbReference>
<evidence type="ECO:0000313" key="3">
    <source>
        <dbReference type="RefSeq" id="XP_026109366.1"/>
    </source>
</evidence>
<name>A0A6P6NME4_CARAU</name>
<dbReference type="GeneID" id="113081512"/>
<dbReference type="RefSeq" id="XP_026109366.1">
    <property type="nucleotide sequence ID" value="XM_026253581.1"/>
</dbReference>
<dbReference type="OrthoDB" id="9835793at2759"/>
<dbReference type="AlphaFoldDB" id="A0A6P6NME4"/>